<proteinExistence type="predicted"/>
<reference evidence="1 2" key="1">
    <citation type="journal article" date="2018" name="Front. Plant Sci.">
        <title>Red Clover (Trifolium pratense) and Zigzag Clover (T. medium) - A Picture of Genomic Similarities and Differences.</title>
        <authorList>
            <person name="Dluhosova J."/>
            <person name="Istvanek J."/>
            <person name="Nedelnik J."/>
            <person name="Repkova J."/>
        </authorList>
    </citation>
    <scope>NUCLEOTIDE SEQUENCE [LARGE SCALE GENOMIC DNA]</scope>
    <source>
        <strain evidence="2">cv. 10/8</strain>
        <tissue evidence="1">Leaf</tissue>
    </source>
</reference>
<organism evidence="1 2">
    <name type="scientific">Trifolium medium</name>
    <dbReference type="NCBI Taxonomy" id="97028"/>
    <lineage>
        <taxon>Eukaryota</taxon>
        <taxon>Viridiplantae</taxon>
        <taxon>Streptophyta</taxon>
        <taxon>Embryophyta</taxon>
        <taxon>Tracheophyta</taxon>
        <taxon>Spermatophyta</taxon>
        <taxon>Magnoliopsida</taxon>
        <taxon>eudicotyledons</taxon>
        <taxon>Gunneridae</taxon>
        <taxon>Pentapetalae</taxon>
        <taxon>rosids</taxon>
        <taxon>fabids</taxon>
        <taxon>Fabales</taxon>
        <taxon>Fabaceae</taxon>
        <taxon>Papilionoideae</taxon>
        <taxon>50 kb inversion clade</taxon>
        <taxon>NPAAA clade</taxon>
        <taxon>Hologalegina</taxon>
        <taxon>IRL clade</taxon>
        <taxon>Trifolieae</taxon>
        <taxon>Trifolium</taxon>
    </lineage>
</organism>
<evidence type="ECO:0000313" key="2">
    <source>
        <dbReference type="Proteomes" id="UP000265520"/>
    </source>
</evidence>
<comment type="caution">
    <text evidence="1">The sequence shown here is derived from an EMBL/GenBank/DDBJ whole genome shotgun (WGS) entry which is preliminary data.</text>
</comment>
<protein>
    <recommendedName>
        <fullName evidence="3">RNA-directed DNA polymerase (Reverse transcriptase)</fullName>
    </recommendedName>
</protein>
<dbReference type="Proteomes" id="UP000265520">
    <property type="component" value="Unassembled WGS sequence"/>
</dbReference>
<evidence type="ECO:0008006" key="3">
    <source>
        <dbReference type="Google" id="ProtNLM"/>
    </source>
</evidence>
<dbReference type="AlphaFoldDB" id="A0A392STT8"/>
<evidence type="ECO:0000313" key="1">
    <source>
        <dbReference type="EMBL" id="MCI51340.1"/>
    </source>
</evidence>
<keyword evidence="2" id="KW-1185">Reference proteome</keyword>
<feature type="non-terminal residue" evidence="1">
    <location>
        <position position="28"/>
    </location>
</feature>
<dbReference type="EMBL" id="LXQA010430343">
    <property type="protein sequence ID" value="MCI51340.1"/>
    <property type="molecule type" value="Genomic_DNA"/>
</dbReference>
<name>A0A392STT8_9FABA</name>
<sequence>MFNMAVVAKQGWNLITKPNSLVARVLKA</sequence>
<accession>A0A392STT8</accession>